<evidence type="ECO:0008006" key="3">
    <source>
        <dbReference type="Google" id="ProtNLM"/>
    </source>
</evidence>
<accession>A0ABS7FFZ3</accession>
<evidence type="ECO:0000313" key="1">
    <source>
        <dbReference type="EMBL" id="MBW8288996.1"/>
    </source>
</evidence>
<organism evidence="1 2">
    <name type="scientific">Chromobacterium subtsugae</name>
    <dbReference type="NCBI Taxonomy" id="251747"/>
    <lineage>
        <taxon>Bacteria</taxon>
        <taxon>Pseudomonadati</taxon>
        <taxon>Pseudomonadota</taxon>
        <taxon>Betaproteobacteria</taxon>
        <taxon>Neisseriales</taxon>
        <taxon>Chromobacteriaceae</taxon>
        <taxon>Chromobacterium</taxon>
    </lineage>
</organism>
<reference evidence="1 2" key="1">
    <citation type="submission" date="2021-05" db="EMBL/GenBank/DDBJ databases">
        <title>Draft Whole Genome Sequencing Of Biosensor Chromobacterium violaceum Strain CV026 Reveals A Regulatory RNA In Chromobacterium violaceum Phenotype Regulatory Network.</title>
        <authorList>
            <person name="Hong K.W."/>
            <person name="Chan K.G."/>
            <person name="Chang C.-Y."/>
        </authorList>
    </citation>
    <scope>NUCLEOTIDE SEQUENCE [LARGE SCALE GENOMIC DNA]</scope>
    <source>
        <strain evidence="1 2">ATCC 31532</strain>
    </source>
</reference>
<protein>
    <recommendedName>
        <fullName evidence="3">Anti-sigma factor NepR domain-containing protein</fullName>
    </recommendedName>
</protein>
<keyword evidence="2" id="KW-1185">Reference proteome</keyword>
<sequence length="72" mass="7989">MMKIHHAGDHAAARRQQYPDIGDQLDALWRMVADAPPDQLPPQTKAMLAEIQAVKQTYPKPRDDSGASPLEV</sequence>
<comment type="caution">
    <text evidence="1">The sequence shown here is derived from an EMBL/GenBank/DDBJ whole genome shotgun (WGS) entry which is preliminary data.</text>
</comment>
<dbReference type="Proteomes" id="UP000711178">
    <property type="component" value="Unassembled WGS sequence"/>
</dbReference>
<name>A0ABS7FFZ3_9NEIS</name>
<gene>
    <name evidence="1" type="ORF">KIF53_15290</name>
</gene>
<dbReference type="GeneID" id="89685789"/>
<dbReference type="EMBL" id="JAHDTB010000014">
    <property type="protein sequence ID" value="MBW8288996.1"/>
    <property type="molecule type" value="Genomic_DNA"/>
</dbReference>
<dbReference type="RefSeq" id="WP_063251077.1">
    <property type="nucleotide sequence ID" value="NZ_CP142381.1"/>
</dbReference>
<evidence type="ECO:0000313" key="2">
    <source>
        <dbReference type="Proteomes" id="UP000711178"/>
    </source>
</evidence>
<proteinExistence type="predicted"/>